<sequence>MDNGSEMYLTALKKLKRKRWDEIQRIIEKSSNEDLRNVWQSIKNLESTWNMQLDTWTRQVYHESVYNDIGVPKKVSAGDQLEEAFLNKKRLRFEIVSQSVPETGRTPGSLLETEKVLFVFLSDHKSFAGKVHVRDLVARRDKFAARDSKFLFICSWDMEIAQQYAKMMQIKFNEMVCDPYLSFHRKFGLAHDCKKVFGAAALRAEAEFKLKNPVREFGNVEGTPPEVFLSPAKCGDDLSPGDAETVGEEILRLFGAMNSYKAAFETLGVSSLEDFNKIIAMKFDCVETKAAAEQFWDAENRWNDYLNTLDKETGNADAGGVALGVELPQDVRNLILQDADGQQHESFNAKKCTIAIVSFLDAAVANEWKESVKTTLPIILDPHRILYSTFGLSRSFQKVFSHEAMSSYAKEILAGKHAIGNPKEIGYKPDYYMMGGDFLLNAAGKVLGSYPTTHSFDRVKITTILETLP</sequence>
<accession>A0A7R9GEV8</accession>
<reference evidence="1" key="1">
    <citation type="submission" date="2020-11" db="EMBL/GenBank/DDBJ databases">
        <authorList>
            <person name="Tran Van P."/>
        </authorList>
    </citation>
    <scope>NUCLEOTIDE SEQUENCE</scope>
</reference>
<evidence type="ECO:0000313" key="2">
    <source>
        <dbReference type="Proteomes" id="UP000678499"/>
    </source>
</evidence>
<evidence type="ECO:0000313" key="1">
    <source>
        <dbReference type="EMBL" id="CAD7278098.1"/>
    </source>
</evidence>
<protein>
    <submittedName>
        <fullName evidence="1">Uncharacterized protein</fullName>
    </submittedName>
</protein>
<gene>
    <name evidence="1" type="ORF">NMOB1V02_LOCUS5811</name>
</gene>
<organism evidence="1">
    <name type="scientific">Notodromas monacha</name>
    <dbReference type="NCBI Taxonomy" id="399045"/>
    <lineage>
        <taxon>Eukaryota</taxon>
        <taxon>Metazoa</taxon>
        <taxon>Ecdysozoa</taxon>
        <taxon>Arthropoda</taxon>
        <taxon>Crustacea</taxon>
        <taxon>Oligostraca</taxon>
        <taxon>Ostracoda</taxon>
        <taxon>Podocopa</taxon>
        <taxon>Podocopida</taxon>
        <taxon>Cypridocopina</taxon>
        <taxon>Cypridoidea</taxon>
        <taxon>Cyprididae</taxon>
        <taxon>Notodromas</taxon>
    </lineage>
</organism>
<proteinExistence type="predicted"/>
<dbReference type="Proteomes" id="UP000678499">
    <property type="component" value="Unassembled WGS sequence"/>
</dbReference>
<dbReference type="EMBL" id="OA883148">
    <property type="protein sequence ID" value="CAD7278098.1"/>
    <property type="molecule type" value="Genomic_DNA"/>
</dbReference>
<dbReference type="AlphaFoldDB" id="A0A7R9GEV8"/>
<dbReference type="Pfam" id="PF13911">
    <property type="entry name" value="AhpC-TSA_2"/>
    <property type="match status" value="1"/>
</dbReference>
<dbReference type="OrthoDB" id="5920073at2759"/>
<dbReference type="InterPro" id="IPR032801">
    <property type="entry name" value="PXL2A/B/C"/>
</dbReference>
<keyword evidence="2" id="KW-1185">Reference proteome</keyword>
<dbReference type="EMBL" id="CAJPEX010001111">
    <property type="protein sequence ID" value="CAG0918250.1"/>
    <property type="molecule type" value="Genomic_DNA"/>
</dbReference>
<name>A0A7R9GEV8_9CRUS</name>